<dbReference type="EMBL" id="BTSY01000005">
    <property type="protein sequence ID" value="GMT30944.1"/>
    <property type="molecule type" value="Genomic_DNA"/>
</dbReference>
<name>A0AAV5WJP1_9BILA</name>
<feature type="non-terminal residue" evidence="1">
    <location>
        <position position="1"/>
    </location>
</feature>
<keyword evidence="3" id="KW-1185">Reference proteome</keyword>
<evidence type="ECO:0000313" key="2">
    <source>
        <dbReference type="EMBL" id="GMT37202.1"/>
    </source>
</evidence>
<organism evidence="1 3">
    <name type="scientific">Pristionchus fissidentatus</name>
    <dbReference type="NCBI Taxonomy" id="1538716"/>
    <lineage>
        <taxon>Eukaryota</taxon>
        <taxon>Metazoa</taxon>
        <taxon>Ecdysozoa</taxon>
        <taxon>Nematoda</taxon>
        <taxon>Chromadorea</taxon>
        <taxon>Rhabditida</taxon>
        <taxon>Rhabditina</taxon>
        <taxon>Diplogasteromorpha</taxon>
        <taxon>Diplogasteroidea</taxon>
        <taxon>Neodiplogasteridae</taxon>
        <taxon>Pristionchus</taxon>
    </lineage>
</organism>
<feature type="non-terminal residue" evidence="1">
    <location>
        <position position="138"/>
    </location>
</feature>
<proteinExistence type="predicted"/>
<dbReference type="EMBL" id="BTSY01000070">
    <property type="protein sequence ID" value="GMT37202.1"/>
    <property type="molecule type" value="Genomic_DNA"/>
</dbReference>
<gene>
    <name evidence="1" type="ORF">PFISCL1PPCAC_22241</name>
    <name evidence="2" type="ORF">PFISCL1PPCAC_28499</name>
</gene>
<protein>
    <submittedName>
        <fullName evidence="1">Uncharacterized protein</fullName>
    </submittedName>
</protein>
<reference evidence="1" key="1">
    <citation type="submission" date="2023-10" db="EMBL/GenBank/DDBJ databases">
        <title>Genome assembly of Pristionchus species.</title>
        <authorList>
            <person name="Yoshida K."/>
            <person name="Sommer R.J."/>
        </authorList>
    </citation>
    <scope>NUCLEOTIDE SEQUENCE</scope>
    <source>
        <strain evidence="1">RS5133</strain>
    </source>
</reference>
<comment type="caution">
    <text evidence="1">The sequence shown here is derived from an EMBL/GenBank/DDBJ whole genome shotgun (WGS) entry which is preliminary data.</text>
</comment>
<dbReference type="AlphaFoldDB" id="A0AAV5WJP1"/>
<accession>A0AAV5WJP1</accession>
<dbReference type="Proteomes" id="UP001432322">
    <property type="component" value="Unassembled WGS sequence"/>
</dbReference>
<evidence type="ECO:0000313" key="3">
    <source>
        <dbReference type="Proteomes" id="UP001432322"/>
    </source>
</evidence>
<evidence type="ECO:0000313" key="1">
    <source>
        <dbReference type="EMBL" id="GMT30944.1"/>
    </source>
</evidence>
<sequence length="138" mass="15980">EIGSNIHVSMCLNDAASSRLFTKSQETKTRNNMSRKKGNKFFLCIDCSDGKMEQFRLFERAEIASFNIRKEMPLYFDERTVEWMTSLLSGCSIRNMSLVFDRTTLDNIHLLPSFLAAFRCISIEFILERASEIRMCSP</sequence>